<gene>
    <name evidence="1" type="ORF">SAMN04488101_1135</name>
</gene>
<dbReference type="OrthoDB" id="1363507at2"/>
<organism evidence="1 2">
    <name type="scientific">Pedobacter nyackensis</name>
    <dbReference type="NCBI Taxonomy" id="475255"/>
    <lineage>
        <taxon>Bacteria</taxon>
        <taxon>Pseudomonadati</taxon>
        <taxon>Bacteroidota</taxon>
        <taxon>Sphingobacteriia</taxon>
        <taxon>Sphingobacteriales</taxon>
        <taxon>Sphingobacteriaceae</taxon>
        <taxon>Pedobacter</taxon>
    </lineage>
</organism>
<dbReference type="RefSeq" id="WP_084291156.1">
    <property type="nucleotide sequence ID" value="NZ_FWYB01000013.1"/>
</dbReference>
<proteinExistence type="predicted"/>
<evidence type="ECO:0000313" key="2">
    <source>
        <dbReference type="Proteomes" id="UP000192678"/>
    </source>
</evidence>
<evidence type="ECO:0008006" key="3">
    <source>
        <dbReference type="Google" id="ProtNLM"/>
    </source>
</evidence>
<sequence length="100" mass="11387">MEKIMVYFDMPGVSGEQYDQVWKDLIAAGYPHPKGLLHHAAAPTPNSWLVVDVWESEDHFNEFGKILMPILAKNGISKTDPVMLPLHNMYNATQEYESKI</sequence>
<protein>
    <recommendedName>
        <fullName evidence="3">ABM domain-containing protein</fullName>
    </recommendedName>
</protein>
<reference evidence="1 2" key="1">
    <citation type="submission" date="2017-04" db="EMBL/GenBank/DDBJ databases">
        <authorList>
            <person name="Afonso C.L."/>
            <person name="Miller P.J."/>
            <person name="Scott M.A."/>
            <person name="Spackman E."/>
            <person name="Goraichik I."/>
            <person name="Dimitrov K.M."/>
            <person name="Suarez D.L."/>
            <person name="Swayne D.E."/>
        </authorList>
    </citation>
    <scope>NUCLEOTIDE SEQUENCE [LARGE SCALE GENOMIC DNA]</scope>
    <source>
        <strain evidence="1 2">DSM 19625</strain>
    </source>
</reference>
<accession>A0A1W2EJP7</accession>
<evidence type="ECO:0000313" key="1">
    <source>
        <dbReference type="EMBL" id="SMD09903.1"/>
    </source>
</evidence>
<dbReference type="Proteomes" id="UP000192678">
    <property type="component" value="Unassembled WGS sequence"/>
</dbReference>
<dbReference type="EMBL" id="FWYB01000013">
    <property type="protein sequence ID" value="SMD09903.1"/>
    <property type="molecule type" value="Genomic_DNA"/>
</dbReference>
<dbReference type="AlphaFoldDB" id="A0A1W2EJP7"/>
<keyword evidence="2" id="KW-1185">Reference proteome</keyword>
<name>A0A1W2EJP7_9SPHI</name>